<protein>
    <recommendedName>
        <fullName evidence="2">Cytokinin riboside 5'-monophosphate phosphoribohydrolase</fullName>
        <ecNumber evidence="2">3.2.2.n1</ecNumber>
    </recommendedName>
</protein>
<dbReference type="Pfam" id="PF03641">
    <property type="entry name" value="Lysine_decarbox"/>
    <property type="match status" value="1"/>
</dbReference>
<organism evidence="3 4">
    <name type="scientific">Nonomuraea insulae</name>
    <dbReference type="NCBI Taxonomy" id="1616787"/>
    <lineage>
        <taxon>Bacteria</taxon>
        <taxon>Bacillati</taxon>
        <taxon>Actinomycetota</taxon>
        <taxon>Actinomycetes</taxon>
        <taxon>Streptosporangiales</taxon>
        <taxon>Streptosporangiaceae</taxon>
        <taxon>Nonomuraea</taxon>
    </lineage>
</organism>
<evidence type="ECO:0000313" key="4">
    <source>
        <dbReference type="Proteomes" id="UP001596058"/>
    </source>
</evidence>
<evidence type="ECO:0000313" key="3">
    <source>
        <dbReference type="EMBL" id="MFC5833509.1"/>
    </source>
</evidence>
<dbReference type="EMBL" id="JBHSPA010000094">
    <property type="protein sequence ID" value="MFC5833509.1"/>
    <property type="molecule type" value="Genomic_DNA"/>
</dbReference>
<dbReference type="EC" id="3.2.2.n1" evidence="2"/>
<accession>A0ABW1D6D2</accession>
<comment type="catalytic activity">
    <reaction evidence="2">
        <text>N(6)-(dimethylallyl)adenosine 5'-phosphate + H2O = N(6)-dimethylallyladenine + D-ribose 5-phosphate</text>
        <dbReference type="Rhea" id="RHEA:48560"/>
        <dbReference type="ChEBI" id="CHEBI:15377"/>
        <dbReference type="ChEBI" id="CHEBI:17660"/>
        <dbReference type="ChEBI" id="CHEBI:57526"/>
        <dbReference type="ChEBI" id="CHEBI:78346"/>
        <dbReference type="EC" id="3.2.2.n1"/>
    </reaction>
</comment>
<dbReference type="InterPro" id="IPR005269">
    <property type="entry name" value="LOG"/>
</dbReference>
<keyword evidence="4" id="KW-1185">Reference proteome</keyword>
<reference evidence="4" key="1">
    <citation type="journal article" date="2019" name="Int. J. Syst. Evol. Microbiol.">
        <title>The Global Catalogue of Microorganisms (GCM) 10K type strain sequencing project: providing services to taxonomists for standard genome sequencing and annotation.</title>
        <authorList>
            <consortium name="The Broad Institute Genomics Platform"/>
            <consortium name="The Broad Institute Genome Sequencing Center for Infectious Disease"/>
            <person name="Wu L."/>
            <person name="Ma J."/>
        </authorList>
    </citation>
    <scope>NUCLEOTIDE SEQUENCE [LARGE SCALE GENOMIC DNA]</scope>
    <source>
        <strain evidence="4">CCUG 53903</strain>
    </source>
</reference>
<comment type="caution">
    <text evidence="3">The sequence shown here is derived from an EMBL/GenBank/DDBJ whole genome shotgun (WGS) entry which is preliminary data.</text>
</comment>
<sequence>MTASDLRRFRVCVFCGSRPGSSSQYMEFATQLGKSLAKNDIDVVYGGGRTGIMGALAEGAASLGGHVTGIIPHHLLEREQAAGFATQLHVVGSMHDRKRLMYQLADGFVALPGGMGTMEELMEVLTWAQLDLHDKPVTVANVGGFFDPMLTWLDQALDCGFISSADRALVTEVTTVDSVLARLYPTASVSPSDV</sequence>
<dbReference type="RefSeq" id="WP_379522935.1">
    <property type="nucleotide sequence ID" value="NZ_JBHSPA010000094.1"/>
</dbReference>
<dbReference type="InterPro" id="IPR031100">
    <property type="entry name" value="LOG_fam"/>
</dbReference>
<evidence type="ECO:0000256" key="1">
    <source>
        <dbReference type="ARBA" id="ARBA00006763"/>
    </source>
</evidence>
<evidence type="ECO:0000256" key="2">
    <source>
        <dbReference type="RuleBase" id="RU363015"/>
    </source>
</evidence>
<dbReference type="NCBIfam" id="TIGR00730">
    <property type="entry name" value="Rossman fold protein, TIGR00730 family"/>
    <property type="match status" value="1"/>
</dbReference>
<dbReference type="Proteomes" id="UP001596058">
    <property type="component" value="Unassembled WGS sequence"/>
</dbReference>
<comment type="catalytic activity">
    <reaction evidence="2">
        <text>9-ribosyl-trans-zeatin 5'-phosphate + H2O = trans-zeatin + D-ribose 5-phosphate</text>
        <dbReference type="Rhea" id="RHEA:48564"/>
        <dbReference type="ChEBI" id="CHEBI:15377"/>
        <dbReference type="ChEBI" id="CHEBI:16522"/>
        <dbReference type="ChEBI" id="CHEBI:78346"/>
        <dbReference type="ChEBI" id="CHEBI:87947"/>
        <dbReference type="EC" id="3.2.2.n1"/>
    </reaction>
</comment>
<dbReference type="SUPFAM" id="SSF102405">
    <property type="entry name" value="MCP/YpsA-like"/>
    <property type="match status" value="1"/>
</dbReference>
<dbReference type="PANTHER" id="PTHR31223:SF70">
    <property type="entry name" value="LOG FAMILY PROTEIN YJL055W"/>
    <property type="match status" value="1"/>
</dbReference>
<gene>
    <name evidence="3" type="ORF">ACFPZ3_57515</name>
</gene>
<proteinExistence type="inferred from homology"/>
<keyword evidence="2" id="KW-0378">Hydrolase</keyword>
<keyword evidence="2" id="KW-0203">Cytokinin biosynthesis</keyword>
<dbReference type="PANTHER" id="PTHR31223">
    <property type="entry name" value="LOG FAMILY PROTEIN YJL055W"/>
    <property type="match status" value="1"/>
</dbReference>
<name>A0ABW1D6D2_9ACTN</name>
<dbReference type="Gene3D" id="3.40.50.450">
    <property type="match status" value="1"/>
</dbReference>
<comment type="similarity">
    <text evidence="1 2">Belongs to the LOG family.</text>
</comment>